<feature type="signal peptide" evidence="2">
    <location>
        <begin position="1"/>
        <end position="19"/>
    </location>
</feature>
<evidence type="ECO:0000256" key="1">
    <source>
        <dbReference type="SAM" id="MobiDB-lite"/>
    </source>
</evidence>
<organism evidence="3 4">
    <name type="scientific">Streptomyces chilikensis</name>
    <dbReference type="NCBI Taxonomy" id="1194079"/>
    <lineage>
        <taxon>Bacteria</taxon>
        <taxon>Bacillati</taxon>
        <taxon>Actinomycetota</taxon>
        <taxon>Actinomycetes</taxon>
        <taxon>Kitasatosporales</taxon>
        <taxon>Streptomycetaceae</taxon>
        <taxon>Streptomyces</taxon>
    </lineage>
</organism>
<dbReference type="EMBL" id="JBEZNA010000002">
    <property type="protein sequence ID" value="MEU9575945.1"/>
    <property type="molecule type" value="Genomic_DNA"/>
</dbReference>
<comment type="caution">
    <text evidence="3">The sequence shown here is derived from an EMBL/GenBank/DDBJ whole genome shotgun (WGS) entry which is preliminary data.</text>
</comment>
<dbReference type="PROSITE" id="PS51257">
    <property type="entry name" value="PROKAR_LIPOPROTEIN"/>
    <property type="match status" value="1"/>
</dbReference>
<feature type="region of interest" description="Disordered" evidence="1">
    <location>
        <begin position="22"/>
        <end position="56"/>
    </location>
</feature>
<accession>A0ABV3EIE0</accession>
<evidence type="ECO:0000313" key="3">
    <source>
        <dbReference type="EMBL" id="MEU9575945.1"/>
    </source>
</evidence>
<evidence type="ECO:0000256" key="2">
    <source>
        <dbReference type="SAM" id="SignalP"/>
    </source>
</evidence>
<feature type="chain" id="PRO_5045807755" evidence="2">
    <location>
        <begin position="20"/>
        <end position="284"/>
    </location>
</feature>
<feature type="region of interest" description="Disordered" evidence="1">
    <location>
        <begin position="125"/>
        <end position="216"/>
    </location>
</feature>
<proteinExistence type="predicted"/>
<sequence length="284" mass="28980">MQRKAYTIGTAALLAAVLAGCSGGPSEGGQADDSKPGAADVTTAEAEPGRYRTLPDPCDAVGEGTLEEMLPGLRQITDAKEREAAYEGTADLTYDLDRRVGCHWQAGSQDSTDSLSLDFERVVSYEPAVGDDDKAGEIFTDLREEAGVPAPGAGSSASPDGSSSPSEPASDADAATDGEDGTDGEDAEPSSGSPEGSAGSGGTADLGPRPLEDLGDEAFLDDSLGTAGTTSSERTVTVVFRTSNVIVKIVRTSRPTLAGETTDGEEMQDRARELAAALAEELAG</sequence>
<feature type="compositionally biased region" description="Basic and acidic residues" evidence="1">
    <location>
        <begin position="131"/>
        <end position="146"/>
    </location>
</feature>
<feature type="compositionally biased region" description="Acidic residues" evidence="1">
    <location>
        <begin position="174"/>
        <end position="188"/>
    </location>
</feature>
<evidence type="ECO:0000313" key="4">
    <source>
        <dbReference type="Proteomes" id="UP001551584"/>
    </source>
</evidence>
<name>A0ABV3EIE0_9ACTN</name>
<keyword evidence="2" id="KW-0732">Signal</keyword>
<reference evidence="3 4" key="1">
    <citation type="submission" date="2024-06" db="EMBL/GenBank/DDBJ databases">
        <title>The Natural Products Discovery Center: Release of the First 8490 Sequenced Strains for Exploring Actinobacteria Biosynthetic Diversity.</title>
        <authorList>
            <person name="Kalkreuter E."/>
            <person name="Kautsar S.A."/>
            <person name="Yang D."/>
            <person name="Bader C.D."/>
            <person name="Teijaro C.N."/>
            <person name="Fluegel L."/>
            <person name="Davis C.M."/>
            <person name="Simpson J.R."/>
            <person name="Lauterbach L."/>
            <person name="Steele A.D."/>
            <person name="Gui C."/>
            <person name="Meng S."/>
            <person name="Li G."/>
            <person name="Viehrig K."/>
            <person name="Ye F."/>
            <person name="Su P."/>
            <person name="Kiefer A.F."/>
            <person name="Nichols A."/>
            <person name="Cepeda A.J."/>
            <person name="Yan W."/>
            <person name="Fan B."/>
            <person name="Jiang Y."/>
            <person name="Adhikari A."/>
            <person name="Zheng C.-J."/>
            <person name="Schuster L."/>
            <person name="Cowan T.M."/>
            <person name="Smanski M.J."/>
            <person name="Chevrette M.G."/>
            <person name="De Carvalho L.P.S."/>
            <person name="Shen B."/>
        </authorList>
    </citation>
    <scope>NUCLEOTIDE SEQUENCE [LARGE SCALE GENOMIC DNA]</scope>
    <source>
        <strain evidence="3 4">NPDC048117</strain>
    </source>
</reference>
<dbReference type="Proteomes" id="UP001551584">
    <property type="component" value="Unassembled WGS sequence"/>
</dbReference>
<feature type="compositionally biased region" description="Low complexity" evidence="1">
    <location>
        <begin position="147"/>
        <end position="173"/>
    </location>
</feature>
<gene>
    <name evidence="3" type="ORF">AB0D95_01355</name>
</gene>
<protein>
    <submittedName>
        <fullName evidence="3">DUF3558 domain-containing protein</fullName>
    </submittedName>
</protein>
<keyword evidence="4" id="KW-1185">Reference proteome</keyword>
<dbReference type="RefSeq" id="WP_359267971.1">
    <property type="nucleotide sequence ID" value="NZ_JBEZNA010000002.1"/>
</dbReference>